<dbReference type="PATRIC" id="fig|1134457.3.peg.4953"/>
<protein>
    <submittedName>
        <fullName evidence="1">Uncharacterized protein</fullName>
    </submittedName>
</protein>
<proteinExistence type="predicted"/>
<accession>L7E107</accession>
<organism evidence="1 2">
    <name type="scientific">Microcystis aeruginosa TAIHU98</name>
    <dbReference type="NCBI Taxonomy" id="1134457"/>
    <lineage>
        <taxon>Bacteria</taxon>
        <taxon>Bacillati</taxon>
        <taxon>Cyanobacteriota</taxon>
        <taxon>Cyanophyceae</taxon>
        <taxon>Oscillatoriophycideae</taxon>
        <taxon>Chroococcales</taxon>
        <taxon>Microcystaceae</taxon>
        <taxon>Microcystis</taxon>
    </lineage>
</organism>
<dbReference type="Proteomes" id="UP000010932">
    <property type="component" value="Unassembled WGS sequence"/>
</dbReference>
<dbReference type="AlphaFoldDB" id="L7E107"/>
<sequence>MRTRESGLSLSKLMNLTADSEEIFPTPHTPHPTPSLDFNLVVTPSVEKL</sequence>
<dbReference type="EMBL" id="ANKQ01000004">
    <property type="protein sequence ID" value="ELP52368.1"/>
    <property type="molecule type" value="Genomic_DNA"/>
</dbReference>
<comment type="caution">
    <text evidence="1">The sequence shown here is derived from an EMBL/GenBank/DDBJ whole genome shotgun (WGS) entry which is preliminary data.</text>
</comment>
<evidence type="ECO:0000313" key="1">
    <source>
        <dbReference type="EMBL" id="ELP52368.1"/>
    </source>
</evidence>
<gene>
    <name evidence="1" type="ORF">O53_5263</name>
</gene>
<evidence type="ECO:0000313" key="2">
    <source>
        <dbReference type="Proteomes" id="UP000010932"/>
    </source>
</evidence>
<reference evidence="1 2" key="1">
    <citation type="journal article" date="2013" name="Genome Announc.">
        <title>Whole-Genome Sequence of Microcystis aeruginosa TAIHU98, a Nontoxic Bloom-Forming Strain Isolated from Taihu Lake, China.</title>
        <authorList>
            <person name="Yang C."/>
            <person name="Zhang W."/>
            <person name="Ren M."/>
            <person name="Song L."/>
            <person name="Li T."/>
            <person name="Zhao J."/>
        </authorList>
    </citation>
    <scope>NUCLEOTIDE SEQUENCE [LARGE SCALE GENOMIC DNA]</scope>
    <source>
        <strain evidence="1 2">TAIHU98</strain>
    </source>
</reference>
<name>L7E107_MICAE</name>